<comment type="caution">
    <text evidence="2">The sequence shown here is derived from an EMBL/GenBank/DDBJ whole genome shotgun (WGS) entry which is preliminary data.</text>
</comment>
<evidence type="ECO:0000313" key="3">
    <source>
        <dbReference type="Proteomes" id="UP000186922"/>
    </source>
</evidence>
<organism evidence="2 3">
    <name type="scientific">Ramazzottius varieornatus</name>
    <name type="common">Water bear</name>
    <name type="synonym">Tardigrade</name>
    <dbReference type="NCBI Taxonomy" id="947166"/>
    <lineage>
        <taxon>Eukaryota</taxon>
        <taxon>Metazoa</taxon>
        <taxon>Ecdysozoa</taxon>
        <taxon>Tardigrada</taxon>
        <taxon>Eutardigrada</taxon>
        <taxon>Parachela</taxon>
        <taxon>Hypsibioidea</taxon>
        <taxon>Ramazzottiidae</taxon>
        <taxon>Ramazzottius</taxon>
    </lineage>
</organism>
<dbReference type="PANTHER" id="PTHR31800:SF1">
    <property type="entry name" value="COILED-COIL DOMAIN-CONTAINING PROTEIN 32"/>
    <property type="match status" value="1"/>
</dbReference>
<feature type="compositionally biased region" description="Low complexity" evidence="1">
    <location>
        <begin position="69"/>
        <end position="80"/>
    </location>
</feature>
<name>A0A1D1UPM1_RAMVA</name>
<dbReference type="EMBL" id="BDGG01000001">
    <property type="protein sequence ID" value="GAU89602.1"/>
    <property type="molecule type" value="Genomic_DNA"/>
</dbReference>
<dbReference type="AlphaFoldDB" id="A0A1D1UPM1"/>
<proteinExistence type="predicted"/>
<gene>
    <name evidence="2" type="primary">RvY_02135-1</name>
    <name evidence="2" type="synonym">RvY_02135.1</name>
    <name evidence="2" type="ORF">RvY_02135</name>
</gene>
<evidence type="ECO:0000256" key="1">
    <source>
        <dbReference type="SAM" id="MobiDB-lite"/>
    </source>
</evidence>
<feature type="region of interest" description="Disordered" evidence="1">
    <location>
        <begin position="99"/>
        <end position="122"/>
    </location>
</feature>
<feature type="region of interest" description="Disordered" evidence="1">
    <location>
        <begin position="167"/>
        <end position="199"/>
    </location>
</feature>
<feature type="compositionally biased region" description="Polar residues" evidence="1">
    <location>
        <begin position="102"/>
        <end position="111"/>
    </location>
</feature>
<dbReference type="PANTHER" id="PTHR31800">
    <property type="entry name" value="COILED-COIL DOMAIN-CONTAINING PROTEIN 32"/>
    <property type="match status" value="1"/>
</dbReference>
<dbReference type="Proteomes" id="UP000186922">
    <property type="component" value="Unassembled WGS sequence"/>
</dbReference>
<accession>A0A1D1UPM1</accession>
<feature type="compositionally biased region" description="Polar residues" evidence="1">
    <location>
        <begin position="172"/>
        <end position="192"/>
    </location>
</feature>
<evidence type="ECO:0000313" key="2">
    <source>
        <dbReference type="EMBL" id="GAU89602.1"/>
    </source>
</evidence>
<dbReference type="GO" id="GO:0044782">
    <property type="term" value="P:cilium organization"/>
    <property type="evidence" value="ECO:0007669"/>
    <property type="project" value="TreeGrafter"/>
</dbReference>
<protein>
    <submittedName>
        <fullName evidence="2">Uncharacterized protein</fullName>
    </submittedName>
</protein>
<keyword evidence="3" id="KW-1185">Reference proteome</keyword>
<reference evidence="2 3" key="1">
    <citation type="journal article" date="2016" name="Nat. Commun.">
        <title>Extremotolerant tardigrade genome and improved radiotolerance of human cultured cells by tardigrade-unique protein.</title>
        <authorList>
            <person name="Hashimoto T."/>
            <person name="Horikawa D.D."/>
            <person name="Saito Y."/>
            <person name="Kuwahara H."/>
            <person name="Kozuka-Hata H."/>
            <person name="Shin-I T."/>
            <person name="Minakuchi Y."/>
            <person name="Ohishi K."/>
            <person name="Motoyama A."/>
            <person name="Aizu T."/>
            <person name="Enomoto A."/>
            <person name="Kondo K."/>
            <person name="Tanaka S."/>
            <person name="Hara Y."/>
            <person name="Koshikawa S."/>
            <person name="Sagara H."/>
            <person name="Miura T."/>
            <person name="Yokobori S."/>
            <person name="Miyagawa K."/>
            <person name="Suzuki Y."/>
            <person name="Kubo T."/>
            <person name="Oyama M."/>
            <person name="Kohara Y."/>
            <person name="Fujiyama A."/>
            <person name="Arakawa K."/>
            <person name="Katayama T."/>
            <person name="Toyoda A."/>
            <person name="Kunieda T."/>
        </authorList>
    </citation>
    <scope>NUCLEOTIDE SEQUENCE [LARGE SCALE GENOMIC DNA]</scope>
    <source>
        <strain evidence="2 3">YOKOZUNA-1</strain>
    </source>
</reference>
<sequence length="199" mass="22357">MEDPWGECESEASDVSFAKFQNSDVFGTQFSFENNFNSRRDFKKLPDSDEYVSALERKLARVQGKKRPASSAASSGPSSRDFVRSLTALRNDRMRELLGTESAPSVASVSNPEFLPSTENIDIDPDNDPLYSSWLMQRLFPDRQALSEEELASLLRFDVLARLNDQFCPTPGSENVSNQADEQPTYDTTSQKLPPEDSR</sequence>
<dbReference type="OrthoDB" id="5982503at2759"/>
<dbReference type="Pfam" id="PF14989">
    <property type="entry name" value="CCDC32"/>
    <property type="match status" value="1"/>
</dbReference>
<feature type="region of interest" description="Disordered" evidence="1">
    <location>
        <begin position="62"/>
        <end position="81"/>
    </location>
</feature>
<dbReference type="InterPro" id="IPR028039">
    <property type="entry name" value="CCDC32"/>
</dbReference>